<dbReference type="EMBL" id="JARGDH010000003">
    <property type="protein sequence ID" value="KAL0272488.1"/>
    <property type="molecule type" value="Genomic_DNA"/>
</dbReference>
<evidence type="ECO:0000313" key="2">
    <source>
        <dbReference type="EMBL" id="KAL0272488.1"/>
    </source>
</evidence>
<reference evidence="2" key="1">
    <citation type="journal article" date="2024" name="Gigascience">
        <title>Chromosome-level genome of the poultry shaft louse Menopon gallinae provides insight into the host-switching and adaptive evolution of parasitic lice.</title>
        <authorList>
            <person name="Xu Y."/>
            <person name="Ma L."/>
            <person name="Liu S."/>
            <person name="Liang Y."/>
            <person name="Liu Q."/>
            <person name="He Z."/>
            <person name="Tian L."/>
            <person name="Duan Y."/>
            <person name="Cai W."/>
            <person name="Li H."/>
            <person name="Song F."/>
        </authorList>
    </citation>
    <scope>NUCLEOTIDE SEQUENCE</scope>
    <source>
        <strain evidence="2">Cailab_2023a</strain>
    </source>
</reference>
<name>A0AAW2HSC3_9NEOP</name>
<protein>
    <submittedName>
        <fullName evidence="2">Uncharacterized protein</fullName>
    </submittedName>
</protein>
<evidence type="ECO:0000256" key="1">
    <source>
        <dbReference type="SAM" id="MobiDB-lite"/>
    </source>
</evidence>
<gene>
    <name evidence="2" type="ORF">PYX00_005434</name>
</gene>
<sequence>MEVVPLTVPRRSDPTVTVGIPFNKRNVEEWSRLDRLTGMMETAKIETDHWSARSINAAHKYGKMVDSRERNNKDGTIHESQRKQMEVFQTQVPGGSMQVIRTQTVTTSSKSSKWVSNDKIFSDLQLPINSLDLSSQKTKGSVGRSGSIGGRRPPSRPRSLIGQSANAQFFGEESSVSKLCHQIHEKAKSEMFKSFPDSARMNGFNDVDSDGSNVIITEITENADKTNPLYRRKSCSNENVANDVGDDDALKRSSKVRRSLQFPKTHAENDELEWSGGKSLKERAAEIENLLKRGGTTTINTTPSESEKEPEKVKVLKQRDSFVSADTLKEVRERLKKSNSDLKDDGIVTDSRVKCFVHGMEAMNKTNINGTGSLESRSSCKSSLNSSRSAEWYRRRKSYGFEDVDESDKFNRFNRKSNIESSTDSGICQSSETVGMPSWSKPVDSFRVSPVPTVVTVRNDKTYLKPDEKSVNSVYLDNPTVCSIRVEEPKKWNSDLYSYNSPWNRKSPITHPKNDEVRETLKSSLSSTKNPWISQLKGTKLVDRNWAADEQEGNEESETKTIRKEETENVQKKSKRVEFCKTEVHFAAESGKFNIVETDGKPPPNDIFRRRRRHVLAAVQKNPNGLPETKFGDSVYEKKLLTSEKTDSISEKIEAELKELSKIVIDALPPQQEENVAEFKKSNARLYDVLEEETEDTKSDSLRPRSILKNNYFTKPKEERAGGSPIPQQTPVWRSSFRQKEDRPNGSPIPPTTQVWKSTVILRNKRYDNVRKSGDDVKLYSSDGENELQVRIRNLRKTDPKWWEGGSNSIRTEVKRRSLPDDILLKQGGAFGKREGFRRRDANPFCRRED</sequence>
<proteinExistence type="predicted"/>
<dbReference type="EMBL" id="JARGDH010000003">
    <property type="protein sequence ID" value="KAL0272489.1"/>
    <property type="molecule type" value="Genomic_DNA"/>
</dbReference>
<feature type="region of interest" description="Disordered" evidence="1">
    <location>
        <begin position="711"/>
        <end position="755"/>
    </location>
</feature>
<organism evidence="2">
    <name type="scientific">Menopon gallinae</name>
    <name type="common">poultry shaft louse</name>
    <dbReference type="NCBI Taxonomy" id="328185"/>
    <lineage>
        <taxon>Eukaryota</taxon>
        <taxon>Metazoa</taxon>
        <taxon>Ecdysozoa</taxon>
        <taxon>Arthropoda</taxon>
        <taxon>Hexapoda</taxon>
        <taxon>Insecta</taxon>
        <taxon>Pterygota</taxon>
        <taxon>Neoptera</taxon>
        <taxon>Paraneoptera</taxon>
        <taxon>Psocodea</taxon>
        <taxon>Troctomorpha</taxon>
        <taxon>Phthiraptera</taxon>
        <taxon>Amblycera</taxon>
        <taxon>Menoponidae</taxon>
        <taxon>Menopon</taxon>
    </lineage>
</organism>
<accession>A0AAW2HSC3</accession>
<dbReference type="AlphaFoldDB" id="A0AAW2HSC3"/>
<feature type="region of interest" description="Disordered" evidence="1">
    <location>
        <begin position="135"/>
        <end position="159"/>
    </location>
</feature>
<comment type="caution">
    <text evidence="2">The sequence shown here is derived from an EMBL/GenBank/DDBJ whole genome shotgun (WGS) entry which is preliminary data.</text>
</comment>